<dbReference type="AlphaFoldDB" id="A0AAV4VCH3"/>
<evidence type="ECO:0000256" key="1">
    <source>
        <dbReference type="SAM" id="MobiDB-lite"/>
    </source>
</evidence>
<organism evidence="2 3">
    <name type="scientific">Caerostris darwini</name>
    <dbReference type="NCBI Taxonomy" id="1538125"/>
    <lineage>
        <taxon>Eukaryota</taxon>
        <taxon>Metazoa</taxon>
        <taxon>Ecdysozoa</taxon>
        <taxon>Arthropoda</taxon>
        <taxon>Chelicerata</taxon>
        <taxon>Arachnida</taxon>
        <taxon>Araneae</taxon>
        <taxon>Araneomorphae</taxon>
        <taxon>Entelegynae</taxon>
        <taxon>Araneoidea</taxon>
        <taxon>Araneidae</taxon>
        <taxon>Caerostris</taxon>
    </lineage>
</organism>
<feature type="region of interest" description="Disordered" evidence="1">
    <location>
        <begin position="1"/>
        <end position="22"/>
    </location>
</feature>
<dbReference type="Proteomes" id="UP001054837">
    <property type="component" value="Unassembled WGS sequence"/>
</dbReference>
<keyword evidence="3" id="KW-1185">Reference proteome</keyword>
<evidence type="ECO:0000313" key="2">
    <source>
        <dbReference type="EMBL" id="GIY68002.1"/>
    </source>
</evidence>
<accession>A0AAV4VCH3</accession>
<evidence type="ECO:0000313" key="3">
    <source>
        <dbReference type="Proteomes" id="UP001054837"/>
    </source>
</evidence>
<protein>
    <submittedName>
        <fullName evidence="2">Uncharacterized protein</fullName>
    </submittedName>
</protein>
<comment type="caution">
    <text evidence="2">The sequence shown here is derived from an EMBL/GenBank/DDBJ whole genome shotgun (WGS) entry which is preliminary data.</text>
</comment>
<dbReference type="EMBL" id="BPLQ01012809">
    <property type="protein sequence ID" value="GIY68002.1"/>
    <property type="molecule type" value="Genomic_DNA"/>
</dbReference>
<proteinExistence type="predicted"/>
<name>A0AAV4VCH3_9ARAC</name>
<gene>
    <name evidence="2" type="ORF">CDAR_28141</name>
</gene>
<sequence>MKNPVEGRIVVQNGGQPSFGDPRRTRVEYRLLNLVDLKEVLLSAPPNLYDNARLPDYWPDEPFLYPQPPLRMRVTSPQTTPSCIPKMEFHFGWRGAKMERRINSINLKIQRKK</sequence>
<reference evidence="2 3" key="1">
    <citation type="submission" date="2021-06" db="EMBL/GenBank/DDBJ databases">
        <title>Caerostris darwini draft genome.</title>
        <authorList>
            <person name="Kono N."/>
            <person name="Arakawa K."/>
        </authorList>
    </citation>
    <scope>NUCLEOTIDE SEQUENCE [LARGE SCALE GENOMIC DNA]</scope>
</reference>